<name>A0A9X7VZL6_9BACL</name>
<dbReference type="GO" id="GO:0046872">
    <property type="term" value="F:metal ion binding"/>
    <property type="evidence" value="ECO:0007669"/>
    <property type="project" value="UniProtKB-KW"/>
</dbReference>
<dbReference type="PANTHER" id="PTHR39156">
    <property type="entry name" value="RIBONUCLEASE M5"/>
    <property type="match status" value="1"/>
</dbReference>
<evidence type="ECO:0000259" key="5">
    <source>
        <dbReference type="Pfam" id="PF13331"/>
    </source>
</evidence>
<keyword evidence="3" id="KW-0698">rRNA processing</keyword>
<feature type="domain" description="Ribonuclease M5 C-terminal" evidence="5">
    <location>
        <begin position="94"/>
        <end position="185"/>
    </location>
</feature>
<keyword evidence="3" id="KW-0963">Cytoplasm</keyword>
<comment type="similarity">
    <text evidence="3">Belongs to the ribonuclease M5 family.</text>
</comment>
<dbReference type="EC" id="3.1.26.8" evidence="3"/>
<evidence type="ECO:0000256" key="2">
    <source>
        <dbReference type="ARBA" id="ARBA00022842"/>
    </source>
</evidence>
<keyword evidence="3" id="KW-0255">Endonuclease</keyword>
<keyword evidence="3" id="KW-0694">RNA-binding</keyword>
<dbReference type="AlphaFoldDB" id="A0A9X7VZL6"/>
<keyword evidence="3" id="KW-0699">rRNA-binding</keyword>
<feature type="compositionally biased region" description="Polar residues" evidence="4">
    <location>
        <begin position="196"/>
        <end position="207"/>
    </location>
</feature>
<proteinExistence type="inferred from homology"/>
<dbReference type="Proteomes" id="UP000663505">
    <property type="component" value="Chromosome"/>
</dbReference>
<sequence length="216" mass="23117">MERLKIEEIIVVEGIHDKQAVLRVADADIWVLGGDRISHRLMAELTRAASKRGLIIMTDPDGPGERIRRRLEAVLPGSQHAFVAKSKALGDGAVGIEHASDDAIRAALKQVKRSRPISNAAPSTAFAGQFTTADLVDAGLVGSTDAANRRQLVGEILGIGYGNAKAFLYKLNALGVERAEWEHALATAGLQRSSVGESPSIWKSKSASVKEGPRHE</sequence>
<evidence type="ECO:0000256" key="4">
    <source>
        <dbReference type="SAM" id="MobiDB-lite"/>
    </source>
</evidence>
<keyword evidence="3" id="KW-0540">Nuclease</keyword>
<dbReference type="GO" id="GO:0043822">
    <property type="term" value="F:ribonuclease M5 activity"/>
    <property type="evidence" value="ECO:0007669"/>
    <property type="project" value="UniProtKB-UniRule"/>
</dbReference>
<dbReference type="InterPro" id="IPR004466">
    <property type="entry name" value="RNase_M5"/>
</dbReference>
<gene>
    <name evidence="3" type="primary">rnmV</name>
    <name evidence="6" type="ORF">JZ786_02460</name>
</gene>
<reference evidence="6 7" key="1">
    <citation type="submission" date="2021-02" db="EMBL/GenBank/DDBJ databases">
        <title>Alicyclobacillus curvatus sp. nov. and Alicyclobacillus mengziensis sp. nov., two acidophilic bacteria isolated from acid mine drainage.</title>
        <authorList>
            <person name="Huang Y."/>
        </authorList>
    </citation>
    <scope>NUCLEOTIDE SEQUENCE [LARGE SCALE GENOMIC DNA]</scope>
    <source>
        <strain evidence="6 7">S30H14</strain>
    </source>
</reference>
<dbReference type="GO" id="GO:0019843">
    <property type="term" value="F:rRNA binding"/>
    <property type="evidence" value="ECO:0007669"/>
    <property type="project" value="UniProtKB-KW"/>
</dbReference>
<keyword evidence="3" id="KW-0378">Hydrolase</keyword>
<organism evidence="6 7">
    <name type="scientific">Alicyclobacillus mengziensis</name>
    <dbReference type="NCBI Taxonomy" id="2931921"/>
    <lineage>
        <taxon>Bacteria</taxon>
        <taxon>Bacillati</taxon>
        <taxon>Bacillota</taxon>
        <taxon>Bacilli</taxon>
        <taxon>Bacillales</taxon>
        <taxon>Alicyclobacillaceae</taxon>
        <taxon>Alicyclobacillus</taxon>
    </lineage>
</organism>
<comment type="function">
    <text evidence="3">Required for correct processing of both the 5' and 3' ends of 5S rRNA precursor. Cleaves both sides of a double-stranded region yielding mature 5S rRNA in one step.</text>
</comment>
<dbReference type="RefSeq" id="WP_206657263.1">
    <property type="nucleotide sequence ID" value="NZ_CP071182.1"/>
</dbReference>
<comment type="subcellular location">
    <subcellularLocation>
        <location evidence="3">Cytoplasm</location>
    </subcellularLocation>
</comment>
<evidence type="ECO:0000313" key="7">
    <source>
        <dbReference type="Proteomes" id="UP000663505"/>
    </source>
</evidence>
<dbReference type="EMBL" id="CP071182">
    <property type="protein sequence ID" value="QSO47919.1"/>
    <property type="molecule type" value="Genomic_DNA"/>
</dbReference>
<comment type="catalytic activity">
    <reaction evidence="3">
        <text>Endonucleolytic cleavage of RNA, removing 21 and 42 nucleotides, respectively, from the 5'- and 3'-termini of a 5S-rRNA precursor.</text>
        <dbReference type="EC" id="3.1.26.8"/>
    </reaction>
</comment>
<evidence type="ECO:0000256" key="1">
    <source>
        <dbReference type="ARBA" id="ARBA00022723"/>
    </source>
</evidence>
<dbReference type="Gene3D" id="3.40.1360.10">
    <property type="match status" value="1"/>
</dbReference>
<dbReference type="KEGG" id="afx:JZ786_02460"/>
<dbReference type="PANTHER" id="PTHR39156:SF2">
    <property type="entry name" value="DNA PRIMASE (BACTERIAL TYPE) AND SMALL PRIMASE-LIKE PROTEINS"/>
    <property type="match status" value="1"/>
</dbReference>
<dbReference type="InterPro" id="IPR025156">
    <property type="entry name" value="RNase_M5_C"/>
</dbReference>
<keyword evidence="1" id="KW-0479">Metal-binding</keyword>
<dbReference type="SUPFAM" id="SSF110455">
    <property type="entry name" value="Toprim domain"/>
    <property type="match status" value="1"/>
</dbReference>
<accession>A0A9X7VZL6</accession>
<keyword evidence="3" id="KW-0690">Ribosome biogenesis</keyword>
<evidence type="ECO:0000256" key="3">
    <source>
        <dbReference type="HAMAP-Rule" id="MF_01469"/>
    </source>
</evidence>
<evidence type="ECO:0000313" key="6">
    <source>
        <dbReference type="EMBL" id="QSO47919.1"/>
    </source>
</evidence>
<feature type="region of interest" description="Disordered" evidence="4">
    <location>
        <begin position="196"/>
        <end position="216"/>
    </location>
</feature>
<keyword evidence="2" id="KW-0460">Magnesium</keyword>
<dbReference type="GO" id="GO:0006364">
    <property type="term" value="P:rRNA processing"/>
    <property type="evidence" value="ECO:0007669"/>
    <property type="project" value="UniProtKB-UniRule"/>
</dbReference>
<keyword evidence="7" id="KW-1185">Reference proteome</keyword>
<dbReference type="Pfam" id="PF13331">
    <property type="entry name" value="DUF4093"/>
    <property type="match status" value="1"/>
</dbReference>
<dbReference type="HAMAP" id="MF_01469">
    <property type="entry name" value="RNase_M5"/>
    <property type="match status" value="1"/>
</dbReference>
<protein>
    <recommendedName>
        <fullName evidence="3">Ribonuclease M5</fullName>
        <ecNumber evidence="3">3.1.26.8</ecNumber>
    </recommendedName>
    <alternativeName>
        <fullName evidence="3">RNase M5</fullName>
    </alternativeName>
    <alternativeName>
        <fullName evidence="3">Ribosomal RNA terminal maturase M5</fullName>
    </alternativeName>
</protein>
<dbReference type="GO" id="GO:0005737">
    <property type="term" value="C:cytoplasm"/>
    <property type="evidence" value="ECO:0007669"/>
    <property type="project" value="UniProtKB-SubCell"/>
</dbReference>